<reference evidence="3 4" key="1">
    <citation type="submission" date="2020-07" db="EMBL/GenBank/DDBJ databases">
        <title>Electron transfer.</title>
        <authorList>
            <person name="Huang L."/>
            <person name="Liu X."/>
            <person name="Zhou S."/>
        </authorList>
    </citation>
    <scope>NUCLEOTIDE SEQUENCE [LARGE SCALE GENOMIC DNA]</scope>
    <source>
        <strain evidence="3 4">Lx1</strain>
    </source>
</reference>
<dbReference type="EMBL" id="CP059378">
    <property type="protein sequence ID" value="QLY77836.1"/>
    <property type="molecule type" value="Genomic_DNA"/>
</dbReference>
<dbReference type="CDD" id="cd00093">
    <property type="entry name" value="HTH_XRE"/>
    <property type="match status" value="1"/>
</dbReference>
<feature type="domain" description="HTH cro/C1-type" evidence="2">
    <location>
        <begin position="6"/>
        <end position="61"/>
    </location>
</feature>
<dbReference type="PANTHER" id="PTHR46558">
    <property type="entry name" value="TRACRIPTIONAL REGULATORY PROTEIN-RELATED-RELATED"/>
    <property type="match status" value="1"/>
</dbReference>
<dbReference type="InterPro" id="IPR010982">
    <property type="entry name" value="Lambda_DNA-bd_dom_sf"/>
</dbReference>
<name>A0A7D6VLJ2_9CLOT</name>
<dbReference type="Proteomes" id="UP000512286">
    <property type="component" value="Chromosome"/>
</dbReference>
<dbReference type="RefSeq" id="WP_181600330.1">
    <property type="nucleotide sequence ID" value="NZ_CP059378.1"/>
</dbReference>
<dbReference type="GO" id="GO:0003677">
    <property type="term" value="F:DNA binding"/>
    <property type="evidence" value="ECO:0007669"/>
    <property type="project" value="UniProtKB-KW"/>
</dbReference>
<dbReference type="SUPFAM" id="SSF47413">
    <property type="entry name" value="lambda repressor-like DNA-binding domains"/>
    <property type="match status" value="1"/>
</dbReference>
<proteinExistence type="predicted"/>
<evidence type="ECO:0000313" key="4">
    <source>
        <dbReference type="Proteomes" id="UP000512286"/>
    </source>
</evidence>
<evidence type="ECO:0000259" key="2">
    <source>
        <dbReference type="PROSITE" id="PS50943"/>
    </source>
</evidence>
<dbReference type="InterPro" id="IPR001387">
    <property type="entry name" value="Cro/C1-type_HTH"/>
</dbReference>
<evidence type="ECO:0000256" key="1">
    <source>
        <dbReference type="ARBA" id="ARBA00023125"/>
    </source>
</evidence>
<evidence type="ECO:0000313" key="3">
    <source>
        <dbReference type="EMBL" id="QLY77836.1"/>
    </source>
</evidence>
<dbReference type="PROSITE" id="PS50943">
    <property type="entry name" value="HTH_CROC1"/>
    <property type="match status" value="1"/>
</dbReference>
<gene>
    <name evidence="3" type="ORF">HZF06_12015</name>
</gene>
<keyword evidence="1" id="KW-0238">DNA-binding</keyword>
<protein>
    <submittedName>
        <fullName evidence="3">Helix-turn-helix transcriptional regulator</fullName>
    </submittedName>
</protein>
<dbReference type="AlphaFoldDB" id="A0A7D6VLJ2"/>
<accession>A0A7D6VLJ2</accession>
<dbReference type="SMART" id="SM00530">
    <property type="entry name" value="HTH_XRE"/>
    <property type="match status" value="1"/>
</dbReference>
<dbReference type="KEGG" id="cint:HZF06_12015"/>
<dbReference type="Pfam" id="PF01381">
    <property type="entry name" value="HTH_3"/>
    <property type="match status" value="1"/>
</dbReference>
<dbReference type="Gene3D" id="1.10.260.40">
    <property type="entry name" value="lambda repressor-like DNA-binding domains"/>
    <property type="match status" value="1"/>
</dbReference>
<sequence length="68" mass="7784">MLNDNIRRHRLSNGFTQKELAEKIGVSEYYVQLMEKGDKDNPSISVVSRMAVLFKTTIDELINQGGRK</sequence>
<dbReference type="PANTHER" id="PTHR46558:SF4">
    <property type="entry name" value="DNA-BIDING PHAGE PROTEIN"/>
    <property type="match status" value="1"/>
</dbReference>
<organism evidence="3 4">
    <name type="scientific">Clostridium intestinale</name>
    <dbReference type="NCBI Taxonomy" id="36845"/>
    <lineage>
        <taxon>Bacteria</taxon>
        <taxon>Bacillati</taxon>
        <taxon>Bacillota</taxon>
        <taxon>Clostridia</taxon>
        <taxon>Eubacteriales</taxon>
        <taxon>Clostridiaceae</taxon>
        <taxon>Clostridium</taxon>
    </lineage>
</organism>